<dbReference type="Proteomes" id="UP000075606">
    <property type="component" value="Unassembled WGS sequence"/>
</dbReference>
<gene>
    <name evidence="2" type="ORF">AWW68_00975</name>
</gene>
<keyword evidence="1" id="KW-0472">Membrane</keyword>
<evidence type="ECO:0000313" key="3">
    <source>
        <dbReference type="Proteomes" id="UP000075606"/>
    </source>
</evidence>
<keyword evidence="3" id="KW-1185">Reference proteome</keyword>
<sequence>MNLTKLSPEKIDLLLQGETVKDEKKQSLSFLRESSQGGFYIQINDLVIERVLILNTNYDLPIYFTGESQFDYIFIEGQAKITGLVFQDKTRAISVTTMSNAQIDKLIFTENVSIEDIDISGKSLIEEVRVHNNAQISWIGISGSAKVNNLCFLGNCTIGDVDIYETAKVKNIEINEFASCDEVNIGENSIVYDLDLKGDSKISEFTLSEKAILNVFEITENPEVTEIIFEGGKIENYIKFHKWTSNSALLRNSGTSFPLKFLIQDILIGQIRFIDFHVNSIIQISRLRANGDYQGKKEIEFQNCTFSKLELIDNSLDTFDRLVFKNSDITSCFLSQTSFPNSVASTSISQNSRASLKESHVQKKLFFEQVKTIYNRQGNKTESIIYQAKELNAHYTILNWNKNFWDKLTLWFNKNTTNFGTSWTRGFLALLVTTIPLFVLLLWSTKGVVAVWPWQMNSEDFGLYATQYFDFINPTSYIWKRWDFIYELEGGEVRWGVKLLLLFSKVLIVTIIYQIIQAFRKFGRK</sequence>
<keyword evidence="1" id="KW-1133">Transmembrane helix</keyword>
<proteinExistence type="predicted"/>
<feature type="transmembrane region" description="Helical" evidence="1">
    <location>
        <begin position="427"/>
        <end position="454"/>
    </location>
</feature>
<evidence type="ECO:0000256" key="1">
    <source>
        <dbReference type="SAM" id="Phobius"/>
    </source>
</evidence>
<dbReference type="EMBL" id="LRPC01000001">
    <property type="protein sequence ID" value="KYG77372.1"/>
    <property type="molecule type" value="Genomic_DNA"/>
</dbReference>
<reference evidence="2 3" key="1">
    <citation type="submission" date="2016-01" db="EMBL/GenBank/DDBJ databases">
        <title>Genome sequencing of Roseivirga spongicola UST030701-084.</title>
        <authorList>
            <person name="Selvaratnam C."/>
            <person name="Thevarajoo S."/>
            <person name="Goh K.M."/>
            <person name="Ee R."/>
            <person name="Chan K.-G."/>
            <person name="Chong C.S."/>
        </authorList>
    </citation>
    <scope>NUCLEOTIDE SEQUENCE [LARGE SCALE GENOMIC DNA]</scope>
    <source>
        <strain evidence="2 3">UST030701-084</strain>
    </source>
</reference>
<keyword evidence="1" id="KW-0812">Transmembrane</keyword>
<protein>
    <submittedName>
        <fullName evidence="2">Uncharacterized protein</fullName>
    </submittedName>
</protein>
<evidence type="ECO:0000313" key="2">
    <source>
        <dbReference type="EMBL" id="KYG77372.1"/>
    </source>
</evidence>
<organism evidence="2 3">
    <name type="scientific">Roseivirga spongicola</name>
    <dbReference type="NCBI Taxonomy" id="333140"/>
    <lineage>
        <taxon>Bacteria</taxon>
        <taxon>Pseudomonadati</taxon>
        <taxon>Bacteroidota</taxon>
        <taxon>Cytophagia</taxon>
        <taxon>Cytophagales</taxon>
        <taxon>Roseivirgaceae</taxon>
        <taxon>Roseivirga</taxon>
    </lineage>
</organism>
<name>A0A150XF81_9BACT</name>
<dbReference type="AlphaFoldDB" id="A0A150XF81"/>
<dbReference type="STRING" id="333140.AWW68_00975"/>
<dbReference type="OrthoDB" id="965965at2"/>
<comment type="caution">
    <text evidence="2">The sequence shown here is derived from an EMBL/GenBank/DDBJ whole genome shotgun (WGS) entry which is preliminary data.</text>
</comment>
<accession>A0A150XF81</accession>
<dbReference type="RefSeq" id="WP_068215636.1">
    <property type="nucleotide sequence ID" value="NZ_LRPC01000001.1"/>
</dbReference>
<feature type="transmembrane region" description="Helical" evidence="1">
    <location>
        <begin position="495"/>
        <end position="516"/>
    </location>
</feature>